<keyword evidence="7 13" id="KW-0496">Mitochondrion</keyword>
<evidence type="ECO:0000256" key="12">
    <source>
        <dbReference type="ARBA" id="ARBA00065873"/>
    </source>
</evidence>
<dbReference type="GO" id="GO:0016787">
    <property type="term" value="F:hydrolase activity"/>
    <property type="evidence" value="ECO:0007669"/>
    <property type="project" value="UniProtKB-KW"/>
</dbReference>
<evidence type="ECO:0000259" key="16">
    <source>
        <dbReference type="Pfam" id="PF25344"/>
    </source>
</evidence>
<dbReference type="Gene3D" id="3.40.50.300">
    <property type="entry name" value="P-loop containing nucleotide triphosphate hydrolases"/>
    <property type="match status" value="1"/>
</dbReference>
<keyword evidence="4 13" id="KW-0347">Helicase</keyword>
<keyword evidence="5 13" id="KW-0067">ATP-binding</keyword>
<dbReference type="FunFam" id="3.40.50.300:FF:003367">
    <property type="entry name" value="ATP-dependent DNA helicase PIF1"/>
    <property type="match status" value="1"/>
</dbReference>
<comment type="catalytic activity">
    <reaction evidence="13">
        <text>ATP + H2O = ADP + phosphate + H(+)</text>
        <dbReference type="Rhea" id="RHEA:13065"/>
        <dbReference type="ChEBI" id="CHEBI:15377"/>
        <dbReference type="ChEBI" id="CHEBI:15378"/>
        <dbReference type="ChEBI" id="CHEBI:30616"/>
        <dbReference type="ChEBI" id="CHEBI:43474"/>
        <dbReference type="ChEBI" id="CHEBI:456216"/>
        <dbReference type="EC" id="5.6.2.3"/>
    </reaction>
</comment>
<dbReference type="InterPro" id="IPR049163">
    <property type="entry name" value="Pif1-like_2B_dom"/>
</dbReference>
<evidence type="ECO:0000256" key="7">
    <source>
        <dbReference type="ARBA" id="ARBA00023128"/>
    </source>
</evidence>
<evidence type="ECO:0000256" key="4">
    <source>
        <dbReference type="ARBA" id="ARBA00022806"/>
    </source>
</evidence>
<organism evidence="17">
    <name type="scientific">Xenopsylla cheopis</name>
    <name type="common">Oriental rat flea</name>
    <name type="synonym">Pulex cheopis</name>
    <dbReference type="NCBI Taxonomy" id="163159"/>
    <lineage>
        <taxon>Eukaryota</taxon>
        <taxon>Metazoa</taxon>
        <taxon>Ecdysozoa</taxon>
        <taxon>Arthropoda</taxon>
        <taxon>Hexapoda</taxon>
        <taxon>Insecta</taxon>
        <taxon>Pterygota</taxon>
        <taxon>Neoptera</taxon>
        <taxon>Endopterygota</taxon>
        <taxon>Siphonaptera</taxon>
        <taxon>Pulicidae</taxon>
        <taxon>Xenopsyllinae</taxon>
        <taxon>Xenopsylla</taxon>
    </lineage>
</organism>
<dbReference type="InterPro" id="IPR057437">
    <property type="entry name" value="PIF1/LRR1_PH"/>
</dbReference>
<evidence type="ECO:0000256" key="6">
    <source>
        <dbReference type="ARBA" id="ARBA00023125"/>
    </source>
</evidence>
<evidence type="ECO:0000256" key="8">
    <source>
        <dbReference type="ARBA" id="ARBA00023172"/>
    </source>
</evidence>
<dbReference type="GO" id="GO:0006310">
    <property type="term" value="P:DNA recombination"/>
    <property type="evidence" value="ECO:0007669"/>
    <property type="project" value="UniProtKB-UniRule"/>
</dbReference>
<keyword evidence="2 13" id="KW-0227">DNA damage</keyword>
<dbReference type="GO" id="GO:0005739">
    <property type="term" value="C:mitochondrion"/>
    <property type="evidence" value="ECO:0007669"/>
    <property type="project" value="UniProtKB-SubCell"/>
</dbReference>
<dbReference type="InterPro" id="IPR051055">
    <property type="entry name" value="PIF1_helicase"/>
</dbReference>
<dbReference type="GO" id="GO:0000723">
    <property type="term" value="P:telomere maintenance"/>
    <property type="evidence" value="ECO:0007669"/>
    <property type="project" value="InterPro"/>
</dbReference>
<keyword evidence="11 13" id="KW-0539">Nucleus</keyword>
<dbReference type="GO" id="GO:0043139">
    <property type="term" value="F:5'-3' DNA helicase activity"/>
    <property type="evidence" value="ECO:0007669"/>
    <property type="project" value="UniProtKB-UniRule"/>
</dbReference>
<dbReference type="GO" id="GO:0005524">
    <property type="term" value="F:ATP binding"/>
    <property type="evidence" value="ECO:0007669"/>
    <property type="project" value="UniProtKB-UniRule"/>
</dbReference>
<name>A0A6M2DJW7_XENCH</name>
<evidence type="ECO:0000256" key="11">
    <source>
        <dbReference type="ARBA" id="ARBA00023242"/>
    </source>
</evidence>
<comment type="function">
    <text evidence="13">DNA-dependent ATPase and 5'-3' DNA helicase required for the maintenance of both mitochondrial and nuclear genome stability.</text>
</comment>
<evidence type="ECO:0000256" key="10">
    <source>
        <dbReference type="ARBA" id="ARBA00023235"/>
    </source>
</evidence>
<feature type="domain" description="DNA helicase Pif1-like DEAD-box helicase" evidence="14">
    <location>
        <begin position="197"/>
        <end position="405"/>
    </location>
</feature>
<comment type="subcellular location">
    <subcellularLocation>
        <location evidence="13">Nucleus</location>
    </subcellularLocation>
    <subcellularLocation>
        <location evidence="13">Mitochondrion</location>
    </subcellularLocation>
</comment>
<comment type="similarity">
    <text evidence="13">Belongs to the helicase family. PIF1 subfamily.</text>
</comment>
<keyword evidence="6 13" id="KW-0238">DNA-binding</keyword>
<accession>A0A6M2DJW7</accession>
<dbReference type="Pfam" id="PF21530">
    <property type="entry name" value="Pif1_2B_dom"/>
    <property type="match status" value="1"/>
</dbReference>
<dbReference type="GO" id="GO:0003677">
    <property type="term" value="F:DNA binding"/>
    <property type="evidence" value="ECO:0007669"/>
    <property type="project" value="UniProtKB-KW"/>
</dbReference>
<evidence type="ECO:0000256" key="3">
    <source>
        <dbReference type="ARBA" id="ARBA00022801"/>
    </source>
</evidence>
<dbReference type="GO" id="GO:0005634">
    <property type="term" value="C:nucleus"/>
    <property type="evidence" value="ECO:0007669"/>
    <property type="project" value="UniProtKB-SubCell"/>
</dbReference>
<feature type="domain" description="DNA helicase Pif1-like 2B" evidence="15">
    <location>
        <begin position="465"/>
        <end position="507"/>
    </location>
</feature>
<keyword evidence="8 13" id="KW-0233">DNA recombination</keyword>
<dbReference type="Pfam" id="PF25344">
    <property type="entry name" value="PH_LRR1"/>
    <property type="match status" value="1"/>
</dbReference>
<dbReference type="SUPFAM" id="SSF52540">
    <property type="entry name" value="P-loop containing nucleoside triphosphate hydrolases"/>
    <property type="match status" value="2"/>
</dbReference>
<evidence type="ECO:0000256" key="5">
    <source>
        <dbReference type="ARBA" id="ARBA00022840"/>
    </source>
</evidence>
<comment type="cofactor">
    <cofactor evidence="13">
        <name>Mg(2+)</name>
        <dbReference type="ChEBI" id="CHEBI:18420"/>
    </cofactor>
</comment>
<dbReference type="InterPro" id="IPR027417">
    <property type="entry name" value="P-loop_NTPase"/>
</dbReference>
<evidence type="ECO:0000259" key="14">
    <source>
        <dbReference type="Pfam" id="PF05970"/>
    </source>
</evidence>
<comment type="caution">
    <text evidence="13">Lacks conserved residue(s) required for the propagation of feature annotation.</text>
</comment>
<dbReference type="GO" id="GO:0006281">
    <property type="term" value="P:DNA repair"/>
    <property type="evidence" value="ECO:0007669"/>
    <property type="project" value="UniProtKB-UniRule"/>
</dbReference>
<keyword evidence="9 13" id="KW-0234">DNA repair</keyword>
<dbReference type="InterPro" id="IPR048293">
    <property type="entry name" value="PIF1_RRM3_pfh1"/>
</dbReference>
<dbReference type="PANTHER" id="PTHR47642">
    <property type="entry name" value="ATP-DEPENDENT DNA HELICASE"/>
    <property type="match status" value="1"/>
</dbReference>
<keyword evidence="10 13" id="KW-0413">Isomerase</keyword>
<dbReference type="HAMAP" id="MF_03176">
    <property type="entry name" value="PIF1"/>
    <property type="match status" value="1"/>
</dbReference>
<dbReference type="PANTHER" id="PTHR47642:SF7">
    <property type="entry name" value="ATP-DEPENDENT DNA HELICASE PIF1"/>
    <property type="match status" value="1"/>
</dbReference>
<dbReference type="CDD" id="cd18037">
    <property type="entry name" value="DEXSc_Pif1_like"/>
    <property type="match status" value="1"/>
</dbReference>
<dbReference type="FunFam" id="3.40.50.300:FF:000805">
    <property type="entry name" value="ATP-dependent DNA helicase PIF1"/>
    <property type="match status" value="1"/>
</dbReference>
<dbReference type="Pfam" id="PF05970">
    <property type="entry name" value="PIF1"/>
    <property type="match status" value="1"/>
</dbReference>
<evidence type="ECO:0000256" key="1">
    <source>
        <dbReference type="ARBA" id="ARBA00022741"/>
    </source>
</evidence>
<sequence length="658" mass="73868">MDQDDVYVSCAVNIEWLNGHGSIVRKVNYRVATLRLIRNDMHDMFLEISAEKQPALKLVLKGINVFSKFMIEGKATIKFKESKCTVLLSNAPPSQLQMFLRTLFVKMTGGREPMTPKTLKEKLLNGNPNKYEDISPVTTADIKKAKSLISSKLPQTTSPCSTFVRKRKLEGENISNNMPVAKKLYSESTFVEDNLTLNSEQEAVLQACLSGRNVFFTGSAGTGKSFLLKKIIQALPPDTTAATASTGVAACLIGGMTLHSFAGMGSGEATLERCVQMATKNAAQNWRRCKHLVIDEISMVDGQYFEKIEAVARTIRRNDRPFGGIQLILCGDFLQLPPVVKVDYSKNNFNNPTTKDNTNKRFCFQSPAWEKCIQNTYELQKVHRQKDSEFVRILNSIRIGRVTDEISARLLATGKQVIEQDGILATRLCSHMNDANMINDNKLEQLKGEEKVYEAQDSDAYSRKQLDLQTPVSYKLVLKVGAQVMLLKNISVADQLVNGARGVIIRFDDTNNLPVVKFKNKKEYVIKPEKFIMKNASGGILTRKQIPLRLAWAFSIHKSQGLTLDCVEMSLSKVFEAGQAYVALSRCQSLQSLRVLDFDAKQVWANLDVLQFYRNFRKQLQSLELYKLGDKSKNKTTGTKNTKALLKSLERKPLINIC</sequence>
<dbReference type="InterPro" id="IPR010285">
    <property type="entry name" value="DNA_helicase_pif1-like_DEAD"/>
</dbReference>
<reference evidence="17" key="1">
    <citation type="submission" date="2020-03" db="EMBL/GenBank/DDBJ databases">
        <title>Transcriptomic Profiling of the Digestive Tract of the Rat Flea, Xenopsylla cheopis, Following Blood Feeding and Infection with Yersinia pestis.</title>
        <authorList>
            <person name="Bland D.M."/>
            <person name="Martens C.A."/>
            <person name="Virtaneva K."/>
            <person name="Kanakabandi K."/>
            <person name="Long D."/>
            <person name="Rosenke R."/>
            <person name="Saturday G.A."/>
            <person name="Hoyt F.H."/>
            <person name="Bruno D.P."/>
            <person name="Ribeiro J.M.C."/>
            <person name="Hinnebusch J."/>
        </authorList>
    </citation>
    <scope>NUCLEOTIDE SEQUENCE</scope>
</reference>
<evidence type="ECO:0000313" key="17">
    <source>
        <dbReference type="EMBL" id="NOV46592.1"/>
    </source>
</evidence>
<feature type="binding site" evidence="13">
    <location>
        <begin position="218"/>
        <end position="225"/>
    </location>
    <ligand>
        <name>ATP</name>
        <dbReference type="ChEBI" id="CHEBI:30616"/>
    </ligand>
</feature>
<dbReference type="AlphaFoldDB" id="A0A6M2DJW7"/>
<dbReference type="EC" id="5.6.2.3" evidence="13"/>
<evidence type="ECO:0000256" key="2">
    <source>
        <dbReference type="ARBA" id="ARBA00022763"/>
    </source>
</evidence>
<keyword evidence="3 13" id="KW-0378">Hydrolase</keyword>
<dbReference type="EMBL" id="GIIL01002866">
    <property type="protein sequence ID" value="NOV46592.1"/>
    <property type="molecule type" value="Transcribed_RNA"/>
</dbReference>
<evidence type="ECO:0000259" key="15">
    <source>
        <dbReference type="Pfam" id="PF21530"/>
    </source>
</evidence>
<comment type="subunit">
    <text evidence="12">Monomer. Interacts with telomerase.</text>
</comment>
<feature type="domain" description="PIF1/LRR1 pleckstrin homology" evidence="16">
    <location>
        <begin position="8"/>
        <end position="113"/>
    </location>
</feature>
<evidence type="ECO:0000256" key="13">
    <source>
        <dbReference type="HAMAP-Rule" id="MF_03176"/>
    </source>
</evidence>
<gene>
    <name evidence="13" type="primary">PIF1</name>
</gene>
<keyword evidence="1 13" id="KW-0547">Nucleotide-binding</keyword>
<dbReference type="CDD" id="cd18809">
    <property type="entry name" value="SF1_C_RecD"/>
    <property type="match status" value="1"/>
</dbReference>
<proteinExistence type="inferred from homology"/>
<protein>
    <recommendedName>
        <fullName evidence="13">ATP-dependent DNA helicase PIF1</fullName>
        <ecNumber evidence="13">5.6.2.3</ecNumber>
    </recommendedName>
    <alternativeName>
        <fullName evidence="13">DNA 5'-3' helicase PIF1</fullName>
    </alternativeName>
    <alternativeName>
        <fullName evidence="13">DNA repair and recombination helicase PIF1</fullName>
    </alternativeName>
</protein>
<evidence type="ECO:0000256" key="9">
    <source>
        <dbReference type="ARBA" id="ARBA00023204"/>
    </source>
</evidence>